<evidence type="ECO:0000313" key="1">
    <source>
        <dbReference type="EMBL" id="KAH1092248.1"/>
    </source>
</evidence>
<dbReference type="EMBL" id="JAIQCV010000006">
    <property type="protein sequence ID" value="KAH1092248.1"/>
    <property type="molecule type" value="Genomic_DNA"/>
</dbReference>
<gene>
    <name evidence="1" type="ORF">J1N35_019505</name>
</gene>
<dbReference type="OrthoDB" id="782250at2759"/>
<accession>A0A9D3VSN1</accession>
<name>A0A9D3VSN1_9ROSI</name>
<evidence type="ECO:0000313" key="2">
    <source>
        <dbReference type="Proteomes" id="UP000828251"/>
    </source>
</evidence>
<keyword evidence="2" id="KW-1185">Reference proteome</keyword>
<dbReference type="Proteomes" id="UP000828251">
    <property type="component" value="Unassembled WGS sequence"/>
</dbReference>
<proteinExistence type="predicted"/>
<organism evidence="1 2">
    <name type="scientific">Gossypium stocksii</name>
    <dbReference type="NCBI Taxonomy" id="47602"/>
    <lineage>
        <taxon>Eukaryota</taxon>
        <taxon>Viridiplantae</taxon>
        <taxon>Streptophyta</taxon>
        <taxon>Embryophyta</taxon>
        <taxon>Tracheophyta</taxon>
        <taxon>Spermatophyta</taxon>
        <taxon>Magnoliopsida</taxon>
        <taxon>eudicotyledons</taxon>
        <taxon>Gunneridae</taxon>
        <taxon>Pentapetalae</taxon>
        <taxon>rosids</taxon>
        <taxon>malvids</taxon>
        <taxon>Malvales</taxon>
        <taxon>Malvaceae</taxon>
        <taxon>Malvoideae</taxon>
        <taxon>Gossypium</taxon>
    </lineage>
</organism>
<dbReference type="AlphaFoldDB" id="A0A9D3VSN1"/>
<protein>
    <submittedName>
        <fullName evidence="1">Uncharacterized protein</fullName>
    </submittedName>
</protein>
<reference evidence="1 2" key="1">
    <citation type="journal article" date="2021" name="Plant Biotechnol. J.">
        <title>Multi-omics assisted identification of the key and species-specific regulatory components of drought-tolerant mechanisms in Gossypium stocksii.</title>
        <authorList>
            <person name="Yu D."/>
            <person name="Ke L."/>
            <person name="Zhang D."/>
            <person name="Wu Y."/>
            <person name="Sun Y."/>
            <person name="Mei J."/>
            <person name="Sun J."/>
            <person name="Sun Y."/>
        </authorList>
    </citation>
    <scope>NUCLEOTIDE SEQUENCE [LARGE SCALE GENOMIC DNA]</scope>
    <source>
        <strain evidence="2">cv. E1</strain>
        <tissue evidence="1">Leaf</tissue>
    </source>
</reference>
<comment type="caution">
    <text evidence="1">The sequence shown here is derived from an EMBL/GenBank/DDBJ whole genome shotgun (WGS) entry which is preliminary data.</text>
</comment>
<sequence>MHFGGRSLLADIIQKQDLKELCSVLVVLPEKLQRYLHKIICAYLSKNTVKVVILDHICSNQRSLIEGAENHLEISFASSTQDRLESQKDFVAEKTRADNCSSANQAVKSSPENSCTDFLICQREDLCL</sequence>